<organism evidence="1 2">
    <name type="scientific">Brotocaccenecus cirricatena</name>
    <dbReference type="NCBI Taxonomy" id="3064195"/>
    <lineage>
        <taxon>Bacteria</taxon>
        <taxon>Bacillati</taxon>
        <taxon>Bacillota</taxon>
        <taxon>Clostridia</taxon>
        <taxon>Eubacteriales</taxon>
        <taxon>Oscillospiraceae</taxon>
        <taxon>Brotocaccenecus</taxon>
    </lineage>
</organism>
<protein>
    <submittedName>
        <fullName evidence="1">Uncharacterized protein</fullName>
    </submittedName>
</protein>
<evidence type="ECO:0000313" key="2">
    <source>
        <dbReference type="Proteomes" id="UP001199319"/>
    </source>
</evidence>
<name>A0AAE3DEB9_9FIRM</name>
<dbReference type="EMBL" id="JAJEPW010000084">
    <property type="protein sequence ID" value="MCC2130938.1"/>
    <property type="molecule type" value="Genomic_DNA"/>
</dbReference>
<accession>A0AAE3DEB9</accession>
<dbReference type="Proteomes" id="UP001199319">
    <property type="component" value="Unassembled WGS sequence"/>
</dbReference>
<gene>
    <name evidence="1" type="ORF">LKD37_15780</name>
</gene>
<comment type="caution">
    <text evidence="1">The sequence shown here is derived from an EMBL/GenBank/DDBJ whole genome shotgun (WGS) entry which is preliminary data.</text>
</comment>
<reference evidence="1" key="1">
    <citation type="submission" date="2021-10" db="EMBL/GenBank/DDBJ databases">
        <title>Anaerobic single-cell dispensing facilitates the cultivation of human gut bacteria.</title>
        <authorList>
            <person name="Afrizal A."/>
        </authorList>
    </citation>
    <scope>NUCLEOTIDE SEQUENCE</scope>
    <source>
        <strain evidence="1">CLA-AA-H272</strain>
    </source>
</reference>
<sequence>MKDKKLPFDRKCHVLYSNPCKKEIRAKIALHYPEAEREAIWEQVQR</sequence>
<dbReference type="RefSeq" id="WP_302930063.1">
    <property type="nucleotide sequence ID" value="NZ_JAJEPW010000084.1"/>
</dbReference>
<dbReference type="AlphaFoldDB" id="A0AAE3DEB9"/>
<proteinExistence type="predicted"/>
<keyword evidence="2" id="KW-1185">Reference proteome</keyword>
<evidence type="ECO:0000313" key="1">
    <source>
        <dbReference type="EMBL" id="MCC2130938.1"/>
    </source>
</evidence>